<sequence>MKIFIYVLMVLALGLIVFNATLLDFDGLFQGDSQIAMIGILAAACVLVLLTILLISRRIAGKK</sequence>
<gene>
    <name evidence="2" type="ORF">BST85_10290</name>
</gene>
<dbReference type="EMBL" id="MQUB01000001">
    <property type="protein sequence ID" value="PQB05227.1"/>
    <property type="molecule type" value="Genomic_DNA"/>
</dbReference>
<keyword evidence="1" id="KW-0472">Membrane</keyword>
<protein>
    <submittedName>
        <fullName evidence="2">Uncharacterized protein</fullName>
    </submittedName>
</protein>
<keyword evidence="1" id="KW-1133">Transmembrane helix</keyword>
<organism evidence="2 3">
    <name type="scientific">Aureitalea marina</name>
    <dbReference type="NCBI Taxonomy" id="930804"/>
    <lineage>
        <taxon>Bacteria</taxon>
        <taxon>Pseudomonadati</taxon>
        <taxon>Bacteroidota</taxon>
        <taxon>Flavobacteriia</taxon>
        <taxon>Flavobacteriales</taxon>
        <taxon>Flavobacteriaceae</taxon>
        <taxon>Aureitalea</taxon>
    </lineage>
</organism>
<accession>A0A2S7KRK0</accession>
<dbReference type="OrthoDB" id="1453319at2"/>
<feature type="transmembrane region" description="Helical" evidence="1">
    <location>
        <begin position="35"/>
        <end position="55"/>
    </location>
</feature>
<keyword evidence="1" id="KW-0812">Transmembrane</keyword>
<comment type="caution">
    <text evidence="2">The sequence shown here is derived from an EMBL/GenBank/DDBJ whole genome shotgun (WGS) entry which is preliminary data.</text>
</comment>
<evidence type="ECO:0000313" key="3">
    <source>
        <dbReference type="Proteomes" id="UP000239800"/>
    </source>
</evidence>
<reference evidence="2 3" key="1">
    <citation type="submission" date="2016-11" db="EMBL/GenBank/DDBJ databases">
        <title>Trade-off between light-utilization and light-protection in marine flavobacteria.</title>
        <authorList>
            <person name="Kumagai Y."/>
        </authorList>
    </citation>
    <scope>NUCLEOTIDE SEQUENCE [LARGE SCALE GENOMIC DNA]</scope>
    <source>
        <strain evidence="2 3">NBRC 107741</strain>
    </source>
</reference>
<dbReference type="RefSeq" id="WP_104813162.1">
    <property type="nucleotide sequence ID" value="NZ_MQUB01000001.1"/>
</dbReference>
<name>A0A2S7KRK0_9FLAO</name>
<proteinExistence type="predicted"/>
<dbReference type="AlphaFoldDB" id="A0A2S7KRK0"/>
<keyword evidence="3" id="KW-1185">Reference proteome</keyword>
<evidence type="ECO:0000256" key="1">
    <source>
        <dbReference type="SAM" id="Phobius"/>
    </source>
</evidence>
<evidence type="ECO:0000313" key="2">
    <source>
        <dbReference type="EMBL" id="PQB05227.1"/>
    </source>
</evidence>
<dbReference type="Proteomes" id="UP000239800">
    <property type="component" value="Unassembled WGS sequence"/>
</dbReference>